<dbReference type="InterPro" id="IPR050856">
    <property type="entry name" value="Biotin_carboxylase_complex"/>
</dbReference>
<comment type="cofactor">
    <cofactor evidence="1">
        <name>biotin</name>
        <dbReference type="ChEBI" id="CHEBI:57586"/>
    </cofactor>
</comment>
<evidence type="ECO:0000256" key="1">
    <source>
        <dbReference type="ARBA" id="ARBA00001953"/>
    </source>
</evidence>
<dbReference type="AlphaFoldDB" id="A0AAE4VLW6"/>
<gene>
    <name evidence="18" type="ORF">Lyticum_00415</name>
</gene>
<dbReference type="Pfam" id="PF00289">
    <property type="entry name" value="Biotin_carb_N"/>
    <property type="match status" value="1"/>
</dbReference>
<dbReference type="GO" id="GO:0046872">
    <property type="term" value="F:metal ion binding"/>
    <property type="evidence" value="ECO:0007669"/>
    <property type="project" value="UniProtKB-KW"/>
</dbReference>
<reference evidence="18" key="1">
    <citation type="submission" date="2023-02" db="EMBL/GenBank/DDBJ databases">
        <title>Host association and intracellularity evolved multiple times independently in the Rickettsiales.</title>
        <authorList>
            <person name="Castelli M."/>
            <person name="Nardi T."/>
            <person name="Gammuto L."/>
            <person name="Bellinzona G."/>
            <person name="Sabaneyeva E."/>
            <person name="Potekhin A."/>
            <person name="Serra V."/>
            <person name="Petroni G."/>
            <person name="Sassera D."/>
        </authorList>
    </citation>
    <scope>NUCLEOTIDE SEQUENCE</scope>
    <source>
        <strain evidence="18">USBL-36I1</strain>
    </source>
</reference>
<dbReference type="InterPro" id="IPR011053">
    <property type="entry name" value="Single_hybrid_motif"/>
</dbReference>
<keyword evidence="9" id="KW-0442">Lipid degradation</keyword>
<keyword evidence="10" id="KW-0443">Lipid metabolism</keyword>
<dbReference type="InterPro" id="IPR011054">
    <property type="entry name" value="Rudment_hybrid_motif"/>
</dbReference>
<name>A0AAE4VLW6_9RICK</name>
<protein>
    <recommendedName>
        <fullName evidence="3">propionyl-CoA carboxylase</fullName>
        <ecNumber evidence="3">6.4.1.3</ecNumber>
    </recommendedName>
</protein>
<keyword evidence="7 14" id="KW-0067">ATP-binding</keyword>
<dbReference type="PROSITE" id="PS50975">
    <property type="entry name" value="ATP_GRASP"/>
    <property type="match status" value="1"/>
</dbReference>
<dbReference type="SUPFAM" id="SSF51230">
    <property type="entry name" value="Single hybrid motif"/>
    <property type="match status" value="1"/>
</dbReference>
<keyword evidence="5" id="KW-0479">Metal-binding</keyword>
<evidence type="ECO:0000256" key="9">
    <source>
        <dbReference type="ARBA" id="ARBA00022963"/>
    </source>
</evidence>
<dbReference type="FunFam" id="3.30.470.20:FF:000028">
    <property type="entry name" value="Methylcrotonoyl-CoA carboxylase subunit alpha, mitochondrial"/>
    <property type="match status" value="1"/>
</dbReference>
<dbReference type="Pfam" id="PF00364">
    <property type="entry name" value="Biotin_lipoyl"/>
    <property type="match status" value="1"/>
</dbReference>
<feature type="domain" description="Biotin carboxylation" evidence="17">
    <location>
        <begin position="4"/>
        <end position="451"/>
    </location>
</feature>
<dbReference type="EC" id="6.4.1.3" evidence="3"/>
<dbReference type="PROSITE" id="PS50968">
    <property type="entry name" value="BIOTINYL_LIPOYL"/>
    <property type="match status" value="1"/>
</dbReference>
<dbReference type="InterPro" id="IPR011764">
    <property type="entry name" value="Biotin_carboxylation_dom"/>
</dbReference>
<dbReference type="Gene3D" id="2.40.50.100">
    <property type="match status" value="1"/>
</dbReference>
<keyword evidence="11" id="KW-0464">Manganese</keyword>
<keyword evidence="4" id="KW-0436">Ligase</keyword>
<evidence type="ECO:0000256" key="12">
    <source>
        <dbReference type="ARBA" id="ARBA00023267"/>
    </source>
</evidence>
<dbReference type="InterPro" id="IPR001882">
    <property type="entry name" value="Biotin_BS"/>
</dbReference>
<feature type="domain" description="ATP-grasp" evidence="16">
    <location>
        <begin position="123"/>
        <end position="320"/>
    </location>
</feature>
<dbReference type="InterPro" id="IPR016185">
    <property type="entry name" value="PreATP-grasp_dom_sf"/>
</dbReference>
<dbReference type="InterPro" id="IPR005479">
    <property type="entry name" value="CPAse_ATP-bd"/>
</dbReference>
<dbReference type="Proteomes" id="UP001289135">
    <property type="component" value="Unassembled WGS sequence"/>
</dbReference>
<organism evidence="18 19">
    <name type="scientific">Lyticum sinuosum</name>
    <dbReference type="NCBI Taxonomy" id="1332059"/>
    <lineage>
        <taxon>Bacteria</taxon>
        <taxon>Pseudomonadati</taxon>
        <taxon>Pseudomonadota</taxon>
        <taxon>Alphaproteobacteria</taxon>
        <taxon>Rickettsiales</taxon>
        <taxon>Lyticum</taxon>
    </lineage>
</organism>
<evidence type="ECO:0000256" key="7">
    <source>
        <dbReference type="ARBA" id="ARBA00022840"/>
    </source>
</evidence>
<dbReference type="PROSITE" id="PS50979">
    <property type="entry name" value="BC"/>
    <property type="match status" value="1"/>
</dbReference>
<evidence type="ECO:0000256" key="11">
    <source>
        <dbReference type="ARBA" id="ARBA00023211"/>
    </source>
</evidence>
<dbReference type="InterPro" id="IPR005481">
    <property type="entry name" value="BC-like_N"/>
</dbReference>
<evidence type="ECO:0000256" key="6">
    <source>
        <dbReference type="ARBA" id="ARBA00022741"/>
    </source>
</evidence>
<dbReference type="SMART" id="SM00878">
    <property type="entry name" value="Biotin_carb_C"/>
    <property type="match status" value="1"/>
</dbReference>
<dbReference type="FunFam" id="3.40.50.20:FF:000010">
    <property type="entry name" value="Propionyl-CoA carboxylase subunit alpha"/>
    <property type="match status" value="1"/>
</dbReference>
<sequence>MKKIIKKILIANRGEIACRIIKTARKMGISTVAVYSEADYNARHVYQADEAFFIGSSPSPSSYTNIKNLAQAAKESGADAVHPGYGFLSEKASFAEQITKNGIIFIGPSAHSIRETGDKIRAKKIATESGVNTVPGYYRSIDKVQKAIKAARKIGYPVIIKAAAGGGGKGMRIINCDDEMEQMLISAQREAKNNFADSRVFIEKYIENPRHIEIQILGDMYENYVCLGERECSIQRHHQKVIEEAPSIFINEKIRKKMYKQSIALAKATKYYSAGTVEFIVDTSGLFYFMEMNSRIQVEHPVTEMITGVDIVEQMIRIARGEELTLKQKDIEIKGHATECRVYAEDPVYGFIPSTGQVSTYIEPNRAPGVRIDSGIYEGGEVSAFYDAMISKVIVHAPTRNESIETMKKVLSEYIIEGISHNISGFLQKILNHPEYVEGNISTSFVDKVFSSKESAILDNEASAVILSVACYIFFSEQKRNSFLEPNIKYSDINTKWVIVMDRIKYPVTIRPIDEGFKVSFEHRRLYIISRWRAGNSLFQCTINGLNYSLQVQRTFKGYYQITFMDKTVMAQMITPRAAELSKYVIRPDEDKSKISNVVSIMAGSITDIKVKVGDSVFKGQILAFLEAMKMENAVISPSSGIIQAIHISKGDVVMPGILLFEIE</sequence>
<dbReference type="GO" id="GO:0005524">
    <property type="term" value="F:ATP binding"/>
    <property type="evidence" value="ECO:0007669"/>
    <property type="project" value="UniProtKB-UniRule"/>
</dbReference>
<dbReference type="GO" id="GO:0004658">
    <property type="term" value="F:propionyl-CoA carboxylase activity"/>
    <property type="evidence" value="ECO:0007669"/>
    <property type="project" value="UniProtKB-EC"/>
</dbReference>
<dbReference type="GO" id="GO:0016042">
    <property type="term" value="P:lipid catabolic process"/>
    <property type="evidence" value="ECO:0007669"/>
    <property type="project" value="UniProtKB-KW"/>
</dbReference>
<dbReference type="Pfam" id="PF18140">
    <property type="entry name" value="PCC_BT"/>
    <property type="match status" value="1"/>
</dbReference>
<proteinExistence type="predicted"/>
<dbReference type="PROSITE" id="PS00866">
    <property type="entry name" value="CPSASE_1"/>
    <property type="match status" value="1"/>
</dbReference>
<keyword evidence="12" id="KW-0092">Biotin</keyword>
<evidence type="ECO:0000256" key="5">
    <source>
        <dbReference type="ARBA" id="ARBA00022723"/>
    </source>
</evidence>
<dbReference type="InterPro" id="IPR041265">
    <property type="entry name" value="PCC_BT"/>
</dbReference>
<comment type="pathway">
    <text evidence="2">Metabolic intermediate metabolism; propanoyl-CoA degradation; succinyl-CoA from propanoyl-CoA: step 1/3.</text>
</comment>
<dbReference type="Pfam" id="PF02785">
    <property type="entry name" value="Biotin_carb_C"/>
    <property type="match status" value="1"/>
</dbReference>
<dbReference type="PANTHER" id="PTHR18866:SF33">
    <property type="entry name" value="METHYLCROTONOYL-COA CARBOXYLASE SUBUNIT ALPHA, MITOCHONDRIAL-RELATED"/>
    <property type="match status" value="1"/>
</dbReference>
<evidence type="ECO:0000313" key="19">
    <source>
        <dbReference type="Proteomes" id="UP001289135"/>
    </source>
</evidence>
<dbReference type="SUPFAM" id="SSF51246">
    <property type="entry name" value="Rudiment single hybrid motif"/>
    <property type="match status" value="1"/>
</dbReference>
<evidence type="ECO:0000256" key="13">
    <source>
        <dbReference type="ARBA" id="ARBA00049495"/>
    </source>
</evidence>
<evidence type="ECO:0000256" key="8">
    <source>
        <dbReference type="ARBA" id="ARBA00022842"/>
    </source>
</evidence>
<dbReference type="CDD" id="cd06850">
    <property type="entry name" value="biotinyl_domain"/>
    <property type="match status" value="1"/>
</dbReference>
<dbReference type="Pfam" id="PF02786">
    <property type="entry name" value="CPSase_L_D2"/>
    <property type="match status" value="1"/>
</dbReference>
<keyword evidence="6 14" id="KW-0547">Nucleotide-binding</keyword>
<dbReference type="NCBIfam" id="NF006367">
    <property type="entry name" value="PRK08591.1"/>
    <property type="match status" value="1"/>
</dbReference>
<dbReference type="EMBL" id="JARGYU010000002">
    <property type="protein sequence ID" value="MDZ5761246.1"/>
    <property type="molecule type" value="Genomic_DNA"/>
</dbReference>
<dbReference type="InterPro" id="IPR011761">
    <property type="entry name" value="ATP-grasp"/>
</dbReference>
<dbReference type="Gene3D" id="3.30.470.20">
    <property type="entry name" value="ATP-grasp fold, B domain"/>
    <property type="match status" value="1"/>
</dbReference>
<evidence type="ECO:0000313" key="18">
    <source>
        <dbReference type="EMBL" id="MDZ5761246.1"/>
    </source>
</evidence>
<evidence type="ECO:0000256" key="10">
    <source>
        <dbReference type="ARBA" id="ARBA00023098"/>
    </source>
</evidence>
<keyword evidence="8" id="KW-0460">Magnesium</keyword>
<dbReference type="SUPFAM" id="SSF56059">
    <property type="entry name" value="Glutathione synthetase ATP-binding domain-like"/>
    <property type="match status" value="1"/>
</dbReference>
<dbReference type="PANTHER" id="PTHR18866">
    <property type="entry name" value="CARBOXYLASE:PYRUVATE/ACETYL-COA/PROPIONYL-COA CARBOXYLASE"/>
    <property type="match status" value="1"/>
</dbReference>
<dbReference type="PROSITE" id="PS00188">
    <property type="entry name" value="BIOTIN"/>
    <property type="match status" value="1"/>
</dbReference>
<dbReference type="FunFam" id="3.30.1490.20:FF:000003">
    <property type="entry name" value="acetyl-CoA carboxylase isoform X1"/>
    <property type="match status" value="1"/>
</dbReference>
<evidence type="ECO:0000256" key="4">
    <source>
        <dbReference type="ARBA" id="ARBA00022598"/>
    </source>
</evidence>
<feature type="domain" description="Lipoyl-binding" evidence="15">
    <location>
        <begin position="588"/>
        <end position="664"/>
    </location>
</feature>
<dbReference type="InterPro" id="IPR005482">
    <property type="entry name" value="Biotin_COase_C"/>
</dbReference>
<dbReference type="SUPFAM" id="SSF52440">
    <property type="entry name" value="PreATP-grasp domain"/>
    <property type="match status" value="1"/>
</dbReference>
<comment type="caution">
    <text evidence="18">The sequence shown here is derived from an EMBL/GenBank/DDBJ whole genome shotgun (WGS) entry which is preliminary data.</text>
</comment>
<dbReference type="InterPro" id="IPR000089">
    <property type="entry name" value="Biotin_lipoyl"/>
</dbReference>
<dbReference type="Gene3D" id="3.30.700.30">
    <property type="match status" value="1"/>
</dbReference>
<accession>A0AAE4VLW6</accession>
<evidence type="ECO:0000256" key="2">
    <source>
        <dbReference type="ARBA" id="ARBA00005060"/>
    </source>
</evidence>
<keyword evidence="19" id="KW-1185">Reference proteome</keyword>
<evidence type="ECO:0000256" key="14">
    <source>
        <dbReference type="PROSITE-ProRule" id="PRU00409"/>
    </source>
</evidence>
<comment type="catalytic activity">
    <reaction evidence="13">
        <text>propanoyl-CoA + hydrogencarbonate + ATP = (S)-methylmalonyl-CoA + ADP + phosphate + H(+)</text>
        <dbReference type="Rhea" id="RHEA:23720"/>
        <dbReference type="ChEBI" id="CHEBI:15378"/>
        <dbReference type="ChEBI" id="CHEBI:17544"/>
        <dbReference type="ChEBI" id="CHEBI:30616"/>
        <dbReference type="ChEBI" id="CHEBI:43474"/>
        <dbReference type="ChEBI" id="CHEBI:57327"/>
        <dbReference type="ChEBI" id="CHEBI:57392"/>
        <dbReference type="ChEBI" id="CHEBI:456216"/>
        <dbReference type="EC" id="6.4.1.3"/>
    </reaction>
    <physiologicalReaction direction="left-to-right" evidence="13">
        <dbReference type="Rhea" id="RHEA:23721"/>
    </physiologicalReaction>
</comment>
<evidence type="ECO:0000259" key="15">
    <source>
        <dbReference type="PROSITE" id="PS50968"/>
    </source>
</evidence>
<evidence type="ECO:0000259" key="16">
    <source>
        <dbReference type="PROSITE" id="PS50975"/>
    </source>
</evidence>
<evidence type="ECO:0000259" key="17">
    <source>
        <dbReference type="PROSITE" id="PS50979"/>
    </source>
</evidence>
<evidence type="ECO:0000256" key="3">
    <source>
        <dbReference type="ARBA" id="ARBA00013050"/>
    </source>
</evidence>